<protein>
    <submittedName>
        <fullName evidence="2">Small-molecule methyltransferase IraA</fullName>
    </submittedName>
</protein>
<name>A0A0W0U0L0_9GAMM</name>
<evidence type="ECO:0000259" key="1">
    <source>
        <dbReference type="Pfam" id="PF13649"/>
    </source>
</evidence>
<dbReference type="EMBL" id="UASS01000018">
    <property type="protein sequence ID" value="SPX61291.1"/>
    <property type="molecule type" value="Genomic_DNA"/>
</dbReference>
<evidence type="ECO:0000313" key="3">
    <source>
        <dbReference type="EMBL" id="SPX61291.1"/>
    </source>
</evidence>
<keyword evidence="2" id="KW-0808">Transferase</keyword>
<dbReference type="Proteomes" id="UP000251942">
    <property type="component" value="Unassembled WGS sequence"/>
</dbReference>
<proteinExistence type="predicted"/>
<dbReference type="AlphaFoldDB" id="A0A0W0U0L0"/>
<dbReference type="GO" id="GO:0008168">
    <property type="term" value="F:methyltransferase activity"/>
    <property type="evidence" value="ECO:0007669"/>
    <property type="project" value="UniProtKB-KW"/>
</dbReference>
<feature type="domain" description="Methyltransferase" evidence="1">
    <location>
        <begin position="47"/>
        <end position="127"/>
    </location>
</feature>
<dbReference type="GO" id="GO:0032259">
    <property type="term" value="P:methylation"/>
    <property type="evidence" value="ECO:0007669"/>
    <property type="project" value="UniProtKB-KW"/>
</dbReference>
<dbReference type="RefSeq" id="WP_058444671.1">
    <property type="nucleotide sequence ID" value="NZ_CAAAHT010000008.1"/>
</dbReference>
<dbReference type="Gene3D" id="3.40.50.150">
    <property type="entry name" value="Vaccinia Virus protein VP39"/>
    <property type="match status" value="1"/>
</dbReference>
<keyword evidence="2" id="KW-0489">Methyltransferase</keyword>
<organism evidence="2 4">
    <name type="scientific">Legionella feeleii</name>
    <dbReference type="NCBI Taxonomy" id="453"/>
    <lineage>
        <taxon>Bacteria</taxon>
        <taxon>Pseudomonadati</taxon>
        <taxon>Pseudomonadota</taxon>
        <taxon>Gammaproteobacteria</taxon>
        <taxon>Legionellales</taxon>
        <taxon>Legionellaceae</taxon>
        <taxon>Legionella</taxon>
    </lineage>
</organism>
<evidence type="ECO:0000313" key="2">
    <source>
        <dbReference type="EMBL" id="KTD01480.1"/>
    </source>
</evidence>
<keyword evidence="4" id="KW-1185">Reference proteome</keyword>
<accession>A0A0W0U0L0</accession>
<dbReference type="SUPFAM" id="SSF53335">
    <property type="entry name" value="S-adenosyl-L-methionine-dependent methyltransferases"/>
    <property type="match status" value="1"/>
</dbReference>
<dbReference type="EMBL" id="LNYB01000031">
    <property type="protein sequence ID" value="KTD01480.1"/>
    <property type="molecule type" value="Genomic_DNA"/>
</dbReference>
<dbReference type="InterPro" id="IPR029063">
    <property type="entry name" value="SAM-dependent_MTases_sf"/>
</dbReference>
<dbReference type="PATRIC" id="fig|453.4.peg.1165"/>
<evidence type="ECO:0000313" key="5">
    <source>
        <dbReference type="Proteomes" id="UP000251942"/>
    </source>
</evidence>
<reference evidence="3 5" key="2">
    <citation type="submission" date="2018-06" db="EMBL/GenBank/DDBJ databases">
        <authorList>
            <consortium name="Pathogen Informatics"/>
            <person name="Doyle S."/>
        </authorList>
    </citation>
    <scope>NUCLEOTIDE SEQUENCE [LARGE SCALE GENOMIC DNA]</scope>
    <source>
        <strain evidence="3 5">NCTC12022</strain>
    </source>
</reference>
<dbReference type="CDD" id="cd02440">
    <property type="entry name" value="AdoMet_MTases"/>
    <property type="match status" value="1"/>
</dbReference>
<dbReference type="InterPro" id="IPR041698">
    <property type="entry name" value="Methyltransf_25"/>
</dbReference>
<reference evidence="2 4" key="1">
    <citation type="submission" date="2015-11" db="EMBL/GenBank/DDBJ databases">
        <title>Genomic analysis of 38 Legionella species identifies large and diverse effector repertoires.</title>
        <authorList>
            <person name="Burstein D."/>
            <person name="Amaro F."/>
            <person name="Zusman T."/>
            <person name="Lifshitz Z."/>
            <person name="Cohen O."/>
            <person name="Gilbert J.A."/>
            <person name="Pupko T."/>
            <person name="Shuman H.A."/>
            <person name="Segal G."/>
        </authorList>
    </citation>
    <scope>NUCLEOTIDE SEQUENCE [LARGE SCALE GENOMIC DNA]</scope>
    <source>
        <strain evidence="2 4">WO-44C</strain>
    </source>
</reference>
<dbReference type="Proteomes" id="UP000054698">
    <property type="component" value="Unassembled WGS sequence"/>
</dbReference>
<dbReference type="Pfam" id="PF13649">
    <property type="entry name" value="Methyltransf_25"/>
    <property type="match status" value="1"/>
</dbReference>
<evidence type="ECO:0000313" key="4">
    <source>
        <dbReference type="Proteomes" id="UP000054698"/>
    </source>
</evidence>
<dbReference type="STRING" id="453.Lfee_1084"/>
<gene>
    <name evidence="2" type="primary">iraA_1</name>
    <name evidence="3" type="synonym">iraA_2</name>
    <name evidence="2" type="ORF">Lfee_1084</name>
    <name evidence="3" type="ORF">NCTC12022_02031</name>
</gene>
<sequence>MSLKAMYNEIAGNYATADRFGSISDSHKVAIAQIKQEHLGLRPHYKVLDFGVGNGAFLEKLRPLMPEADFTGIDISTEMLARARKALPLTTIEASATEASRYLPHHSQDLTLAHFINAYIPIHTLFNEADLLTRANGHFSLITTTYESFPVAQQHLADFIAKGSLLSSVVGHYYKAMVKNTTVASGLDELLHVFAQHQFKVIHHQRLLIPITLQNIDELAHFGIEGTWFLNSISMRMLPKNFLLERLKRLFGQIFTFPYHDTHIIDVVLAKK</sequence>
<dbReference type="OrthoDB" id="9795085at2"/>